<feature type="transmembrane region" description="Helical" evidence="1">
    <location>
        <begin position="125"/>
        <end position="148"/>
    </location>
</feature>
<comment type="caution">
    <text evidence="2">The sequence shown here is derived from an EMBL/GenBank/DDBJ whole genome shotgun (WGS) entry which is preliminary data.</text>
</comment>
<feature type="transmembrane region" description="Helical" evidence="1">
    <location>
        <begin position="53"/>
        <end position="70"/>
    </location>
</feature>
<evidence type="ECO:0000313" key="2">
    <source>
        <dbReference type="EMBL" id="KAA6309362.1"/>
    </source>
</evidence>
<feature type="transmembrane region" description="Helical" evidence="1">
    <location>
        <begin position="27"/>
        <end position="46"/>
    </location>
</feature>
<evidence type="ECO:0000256" key="1">
    <source>
        <dbReference type="SAM" id="Phobius"/>
    </source>
</evidence>
<sequence>MEKATPVYQGRYAQLSQYFGDQPGTSGPVYVGAFVLMLFIWGAFIVKGPLKQALLGVTFLSILLSWGKNFPGLTDFFIDYVPMYNKFRAVSSILVIAEFTIPLLAILTLKEIIEKPQLLKEKIKYLYISLGLTGGIAFLFALAPRLFFSSYIPAQEMYALQQGLPKEHVAPVLANLEEIRVHLFASDAWRSFWIITIGTVLLLLHNIRKLKTVWMITAIAALCLFDMWT</sequence>
<accession>A0A5J4PJ80</accession>
<keyword evidence="1" id="KW-0472">Membrane</keyword>
<name>A0A5J4PJ80_9ZZZZ</name>
<proteinExistence type="predicted"/>
<dbReference type="PANTHER" id="PTHR38454">
    <property type="entry name" value="INTEGRAL MEMBRANE PROTEIN-RELATED"/>
    <property type="match status" value="1"/>
</dbReference>
<dbReference type="PANTHER" id="PTHR38454:SF1">
    <property type="entry name" value="INTEGRAL MEMBRANE PROTEIN"/>
    <property type="match status" value="1"/>
</dbReference>
<feature type="transmembrane region" description="Helical" evidence="1">
    <location>
        <begin position="188"/>
        <end position="205"/>
    </location>
</feature>
<reference evidence="2" key="1">
    <citation type="submission" date="2019-03" db="EMBL/GenBank/DDBJ databases">
        <title>Single cell metagenomics reveals metabolic interactions within the superorganism composed of flagellate Streblomastix strix and complex community of Bacteroidetes bacteria on its surface.</title>
        <authorList>
            <person name="Treitli S.C."/>
            <person name="Kolisko M."/>
            <person name="Husnik F."/>
            <person name="Keeling P."/>
            <person name="Hampl V."/>
        </authorList>
    </citation>
    <scope>NUCLEOTIDE SEQUENCE</scope>
    <source>
        <strain evidence="2">STM</strain>
    </source>
</reference>
<feature type="non-terminal residue" evidence="2">
    <location>
        <position position="229"/>
    </location>
</feature>
<gene>
    <name evidence="2" type="ORF">EZS27_039127</name>
</gene>
<keyword evidence="1" id="KW-1133">Transmembrane helix</keyword>
<dbReference type="InterPro" id="IPR018580">
    <property type="entry name" value="Uncharacterised_YfhO"/>
</dbReference>
<organism evidence="2">
    <name type="scientific">termite gut metagenome</name>
    <dbReference type="NCBI Taxonomy" id="433724"/>
    <lineage>
        <taxon>unclassified sequences</taxon>
        <taxon>metagenomes</taxon>
        <taxon>organismal metagenomes</taxon>
    </lineage>
</organism>
<protein>
    <submittedName>
        <fullName evidence="2">Uncharacterized protein</fullName>
    </submittedName>
</protein>
<feature type="transmembrane region" description="Helical" evidence="1">
    <location>
        <begin position="90"/>
        <end position="113"/>
    </location>
</feature>
<dbReference type="AlphaFoldDB" id="A0A5J4PJ80"/>
<dbReference type="EMBL" id="SNRY01007982">
    <property type="protein sequence ID" value="KAA6309362.1"/>
    <property type="molecule type" value="Genomic_DNA"/>
</dbReference>
<keyword evidence="1" id="KW-0812">Transmembrane</keyword>